<sequence>MTLVTLLGNSSFANRYSTFSFKLSSDSQLFCDGLESEFRIRDWMIASLSLESTEHAPCVQVCGTLNPLRVKRPPADIMWMFGEVCQFKCRLRHPTITQHYDKHPKLAFV</sequence>
<dbReference type="EMBL" id="BGPR01001176">
    <property type="protein sequence ID" value="GBM47364.1"/>
    <property type="molecule type" value="Genomic_DNA"/>
</dbReference>
<accession>A0A4Y2G625</accession>
<evidence type="ECO:0000313" key="1">
    <source>
        <dbReference type="EMBL" id="GBM47364.1"/>
    </source>
</evidence>
<organism evidence="1 2">
    <name type="scientific">Araneus ventricosus</name>
    <name type="common">Orbweaver spider</name>
    <name type="synonym">Epeira ventricosa</name>
    <dbReference type="NCBI Taxonomy" id="182803"/>
    <lineage>
        <taxon>Eukaryota</taxon>
        <taxon>Metazoa</taxon>
        <taxon>Ecdysozoa</taxon>
        <taxon>Arthropoda</taxon>
        <taxon>Chelicerata</taxon>
        <taxon>Arachnida</taxon>
        <taxon>Araneae</taxon>
        <taxon>Araneomorphae</taxon>
        <taxon>Entelegynae</taxon>
        <taxon>Araneoidea</taxon>
        <taxon>Araneidae</taxon>
        <taxon>Araneus</taxon>
    </lineage>
</organism>
<gene>
    <name evidence="1" type="ORF">AVEN_66111_1</name>
</gene>
<evidence type="ECO:0000313" key="2">
    <source>
        <dbReference type="Proteomes" id="UP000499080"/>
    </source>
</evidence>
<proteinExistence type="predicted"/>
<dbReference type="AlphaFoldDB" id="A0A4Y2G625"/>
<keyword evidence="2" id="KW-1185">Reference proteome</keyword>
<comment type="caution">
    <text evidence="1">The sequence shown here is derived from an EMBL/GenBank/DDBJ whole genome shotgun (WGS) entry which is preliminary data.</text>
</comment>
<reference evidence="1 2" key="1">
    <citation type="journal article" date="2019" name="Sci. Rep.">
        <title>Orb-weaving spider Araneus ventricosus genome elucidates the spidroin gene catalogue.</title>
        <authorList>
            <person name="Kono N."/>
            <person name="Nakamura H."/>
            <person name="Ohtoshi R."/>
            <person name="Moran D.A.P."/>
            <person name="Shinohara A."/>
            <person name="Yoshida Y."/>
            <person name="Fujiwara M."/>
            <person name="Mori M."/>
            <person name="Tomita M."/>
            <person name="Arakawa K."/>
        </authorList>
    </citation>
    <scope>NUCLEOTIDE SEQUENCE [LARGE SCALE GENOMIC DNA]</scope>
</reference>
<name>A0A4Y2G625_ARAVE</name>
<protein>
    <submittedName>
        <fullName evidence="1">Uncharacterized protein</fullName>
    </submittedName>
</protein>
<dbReference type="Proteomes" id="UP000499080">
    <property type="component" value="Unassembled WGS sequence"/>
</dbReference>